<sequence>MGMILTTLILGGIAISYASVPLYQRFCQVTGYGGTTRRVEESNMSSPDRWKKRPERPLTVKFYSNTNSNIPWVFYPLQNEVKLVPGESTLAFYRAENPSPDDIVGIASYNVVPAKAGIYFQKIQCFCFEEQLLPAKKGVDMPVYFVIDPDFVDDPNMHDVESISLFYTFFRAKDFDDLNAQAYDESQQQKEQQTPHQLAQLQAVVEKKEETQT</sequence>
<comment type="function">
    <text evidence="1">Exerts its effect at some terminal stage of cytochrome c oxidase synthesis, probably by being involved in the insertion of the copper B into subunit I.</text>
</comment>
<reference evidence="8 9" key="1">
    <citation type="journal article" date="2013" name="Genome Biol.">
        <title>Genome of Acanthamoeba castellanii highlights extensive lateral gene transfer and early evolution of tyrosine kinase signaling.</title>
        <authorList>
            <person name="Clarke M."/>
            <person name="Lohan A.J."/>
            <person name="Liu B."/>
            <person name="Lagkouvardos I."/>
            <person name="Roy S."/>
            <person name="Zafar N."/>
            <person name="Bertelli C."/>
            <person name="Schilde C."/>
            <person name="Kianianmomeni A."/>
            <person name="Burglin T.R."/>
            <person name="Frech C."/>
            <person name="Turcotte B."/>
            <person name="Kopec K.O."/>
            <person name="Synnott J.M."/>
            <person name="Choo C."/>
            <person name="Paponov I."/>
            <person name="Finkler A."/>
            <person name="Soon Heng Tan C."/>
            <person name="Hutchins A.P."/>
            <person name="Weinmeier T."/>
            <person name="Rattei T."/>
            <person name="Chu J.S."/>
            <person name="Gimenez G."/>
            <person name="Irimia M."/>
            <person name="Rigden D.J."/>
            <person name="Fitzpatrick D.A."/>
            <person name="Lorenzo-Morales J."/>
            <person name="Bateman A."/>
            <person name="Chiu C.H."/>
            <person name="Tang P."/>
            <person name="Hegemann P."/>
            <person name="Fromm H."/>
            <person name="Raoult D."/>
            <person name="Greub G."/>
            <person name="Miranda-Saavedra D."/>
            <person name="Chen N."/>
            <person name="Nash P."/>
            <person name="Ginger M.L."/>
            <person name="Horn M."/>
            <person name="Schaap P."/>
            <person name="Caler L."/>
            <person name="Loftus B."/>
        </authorList>
    </citation>
    <scope>NUCLEOTIDE SEQUENCE [LARGE SCALE GENOMIC DNA]</scope>
    <source>
        <strain evidence="8 9">Neff</strain>
    </source>
</reference>
<feature type="compositionally biased region" description="Polar residues" evidence="6">
    <location>
        <begin position="184"/>
        <end position="200"/>
    </location>
</feature>
<evidence type="ECO:0000256" key="5">
    <source>
        <dbReference type="ARBA" id="ARBA00023136"/>
    </source>
</evidence>
<evidence type="ECO:0000256" key="6">
    <source>
        <dbReference type="SAM" id="MobiDB-lite"/>
    </source>
</evidence>
<dbReference type="Proteomes" id="UP000011083">
    <property type="component" value="Unassembled WGS sequence"/>
</dbReference>
<dbReference type="Gene3D" id="2.60.370.10">
    <property type="entry name" value="Ctag/Cox11"/>
    <property type="match status" value="1"/>
</dbReference>
<comment type="subcellular location">
    <subcellularLocation>
        <location evidence="2">Mitochondrion inner membrane</location>
        <topology evidence="2">Single-pass membrane protein</topology>
        <orientation evidence="2">Intermembrane side</orientation>
    </subcellularLocation>
</comment>
<proteinExistence type="inferred from homology"/>
<protein>
    <submittedName>
        <fullName evidence="8">COX11, putative</fullName>
    </submittedName>
</protein>
<dbReference type="STRING" id="1257118.L8GML1"/>
<dbReference type="Pfam" id="PF04442">
    <property type="entry name" value="CtaG_Cox11"/>
    <property type="match status" value="1"/>
</dbReference>
<dbReference type="EMBL" id="KB008093">
    <property type="protein sequence ID" value="ELR13456.1"/>
    <property type="molecule type" value="Genomic_DNA"/>
</dbReference>
<dbReference type="OrthoDB" id="1704689at2759"/>
<dbReference type="InterPro" id="IPR023471">
    <property type="entry name" value="CtaG/Cox11_dom_sf"/>
</dbReference>
<dbReference type="InterPro" id="IPR007533">
    <property type="entry name" value="Cyt_c_oxidase_assmbl_CtaG"/>
</dbReference>
<organism evidence="8 9">
    <name type="scientific">Acanthamoeba castellanii (strain ATCC 30010 / Neff)</name>
    <dbReference type="NCBI Taxonomy" id="1257118"/>
    <lineage>
        <taxon>Eukaryota</taxon>
        <taxon>Amoebozoa</taxon>
        <taxon>Discosea</taxon>
        <taxon>Longamoebia</taxon>
        <taxon>Centramoebida</taxon>
        <taxon>Acanthamoebidae</taxon>
        <taxon>Acanthamoeba</taxon>
    </lineage>
</organism>
<dbReference type="PIRSF" id="PIRSF005413">
    <property type="entry name" value="COX11"/>
    <property type="match status" value="1"/>
</dbReference>
<evidence type="ECO:0000256" key="1">
    <source>
        <dbReference type="ARBA" id="ARBA00004007"/>
    </source>
</evidence>
<evidence type="ECO:0000256" key="4">
    <source>
        <dbReference type="ARBA" id="ARBA00022989"/>
    </source>
</evidence>
<feature type="signal peptide" evidence="7">
    <location>
        <begin position="1"/>
        <end position="18"/>
    </location>
</feature>
<keyword evidence="4" id="KW-1133">Transmembrane helix</keyword>
<evidence type="ECO:0000256" key="3">
    <source>
        <dbReference type="ARBA" id="ARBA00022692"/>
    </source>
</evidence>
<dbReference type="RefSeq" id="XP_004335469.1">
    <property type="nucleotide sequence ID" value="XM_004335421.1"/>
</dbReference>
<dbReference type="PANTHER" id="PTHR21320:SF3">
    <property type="entry name" value="CYTOCHROME C OXIDASE ASSEMBLY PROTEIN COX11, MITOCHONDRIAL-RELATED"/>
    <property type="match status" value="1"/>
</dbReference>
<dbReference type="GeneID" id="14914036"/>
<keyword evidence="9" id="KW-1185">Reference proteome</keyword>
<dbReference type="HAMAP" id="MF_00155">
    <property type="entry name" value="CtaG"/>
    <property type="match status" value="1"/>
</dbReference>
<dbReference type="OMA" id="NKLECFC"/>
<dbReference type="FunFam" id="2.60.370.10:FF:000001">
    <property type="entry name" value="COX11 cytochrome c oxidase assembly homolog"/>
    <property type="match status" value="1"/>
</dbReference>
<evidence type="ECO:0000256" key="2">
    <source>
        <dbReference type="ARBA" id="ARBA00004243"/>
    </source>
</evidence>
<keyword evidence="5" id="KW-0472">Membrane</keyword>
<dbReference type="KEGG" id="acan:ACA1_245480"/>
<feature type="region of interest" description="Disordered" evidence="6">
    <location>
        <begin position="183"/>
        <end position="213"/>
    </location>
</feature>
<feature type="chain" id="PRO_5003989659" evidence="7">
    <location>
        <begin position="19"/>
        <end position="213"/>
    </location>
</feature>
<evidence type="ECO:0000256" key="7">
    <source>
        <dbReference type="SAM" id="SignalP"/>
    </source>
</evidence>
<dbReference type="SUPFAM" id="SSF110111">
    <property type="entry name" value="Ctag/Cox11"/>
    <property type="match status" value="1"/>
</dbReference>
<keyword evidence="3" id="KW-0812">Transmembrane</keyword>
<gene>
    <name evidence="8" type="ORF">ACA1_245480</name>
</gene>
<name>L8GML1_ACACF</name>
<dbReference type="PANTHER" id="PTHR21320">
    <property type="entry name" value="CYTOCHROME C OXIDASE ASSEMBLY PROTEIN COX11-RELATED"/>
    <property type="match status" value="1"/>
</dbReference>
<accession>L8GML1</accession>
<keyword evidence="7" id="KW-0732">Signal</keyword>
<dbReference type="NCBIfam" id="NF003465">
    <property type="entry name" value="PRK05089.1"/>
    <property type="match status" value="1"/>
</dbReference>
<evidence type="ECO:0000313" key="8">
    <source>
        <dbReference type="EMBL" id="ELR13456.1"/>
    </source>
</evidence>
<dbReference type="VEuPathDB" id="AmoebaDB:ACA1_245480"/>
<dbReference type="GO" id="GO:0005507">
    <property type="term" value="F:copper ion binding"/>
    <property type="evidence" value="ECO:0007669"/>
    <property type="project" value="InterPro"/>
</dbReference>
<evidence type="ECO:0000313" key="9">
    <source>
        <dbReference type="Proteomes" id="UP000011083"/>
    </source>
</evidence>
<dbReference type="AlphaFoldDB" id="L8GML1"/>
<dbReference type="GO" id="GO:0005743">
    <property type="term" value="C:mitochondrial inner membrane"/>
    <property type="evidence" value="ECO:0007669"/>
    <property type="project" value="UniProtKB-SubCell"/>
</dbReference>